<name>A0AAD6Z2Y6_9AGAR</name>
<dbReference type="EMBL" id="JARIHO010000098">
    <property type="protein sequence ID" value="KAJ7304870.1"/>
    <property type="molecule type" value="Genomic_DNA"/>
</dbReference>
<dbReference type="AlphaFoldDB" id="A0AAD6Z2Y6"/>
<sequence>NARNNVISTPELLELILSRLPMRNLLVTVPLVSKTWQALTRTPALQRTLFFRPDLSFEPAINPLLVMLFPPFFSGEKMRRWSWPDAEAIQSMPWAKAPEVFKRREASWRRLLVIQPPAPEMIVTEHCHARHGHFERSGVLDDPCLRMGVLYDLVR</sequence>
<evidence type="ECO:0000313" key="3">
    <source>
        <dbReference type="Proteomes" id="UP001218218"/>
    </source>
</evidence>
<dbReference type="SUPFAM" id="SSF81383">
    <property type="entry name" value="F-box domain"/>
    <property type="match status" value="1"/>
</dbReference>
<keyword evidence="3" id="KW-1185">Reference proteome</keyword>
<dbReference type="InterPro" id="IPR001810">
    <property type="entry name" value="F-box_dom"/>
</dbReference>
<dbReference type="Gene3D" id="1.20.1280.50">
    <property type="match status" value="1"/>
</dbReference>
<proteinExistence type="predicted"/>
<feature type="non-terminal residue" evidence="2">
    <location>
        <position position="155"/>
    </location>
</feature>
<evidence type="ECO:0000259" key="1">
    <source>
        <dbReference type="Pfam" id="PF12937"/>
    </source>
</evidence>
<organism evidence="2 3">
    <name type="scientific">Mycena albidolilacea</name>
    <dbReference type="NCBI Taxonomy" id="1033008"/>
    <lineage>
        <taxon>Eukaryota</taxon>
        <taxon>Fungi</taxon>
        <taxon>Dikarya</taxon>
        <taxon>Basidiomycota</taxon>
        <taxon>Agaricomycotina</taxon>
        <taxon>Agaricomycetes</taxon>
        <taxon>Agaricomycetidae</taxon>
        <taxon>Agaricales</taxon>
        <taxon>Marasmiineae</taxon>
        <taxon>Mycenaceae</taxon>
        <taxon>Mycena</taxon>
    </lineage>
</organism>
<dbReference type="Pfam" id="PF12937">
    <property type="entry name" value="F-box-like"/>
    <property type="match status" value="1"/>
</dbReference>
<feature type="domain" description="F-box" evidence="1">
    <location>
        <begin position="10"/>
        <end position="52"/>
    </location>
</feature>
<comment type="caution">
    <text evidence="2">The sequence shown here is derived from an EMBL/GenBank/DDBJ whole genome shotgun (WGS) entry which is preliminary data.</text>
</comment>
<accession>A0AAD6Z2Y6</accession>
<reference evidence="2" key="1">
    <citation type="submission" date="2023-03" db="EMBL/GenBank/DDBJ databases">
        <title>Massive genome expansion in bonnet fungi (Mycena s.s.) driven by repeated elements and novel gene families across ecological guilds.</title>
        <authorList>
            <consortium name="Lawrence Berkeley National Laboratory"/>
            <person name="Harder C.B."/>
            <person name="Miyauchi S."/>
            <person name="Viragh M."/>
            <person name="Kuo A."/>
            <person name="Thoen E."/>
            <person name="Andreopoulos B."/>
            <person name="Lu D."/>
            <person name="Skrede I."/>
            <person name="Drula E."/>
            <person name="Henrissat B."/>
            <person name="Morin E."/>
            <person name="Kohler A."/>
            <person name="Barry K."/>
            <person name="LaButti K."/>
            <person name="Morin E."/>
            <person name="Salamov A."/>
            <person name="Lipzen A."/>
            <person name="Mereny Z."/>
            <person name="Hegedus B."/>
            <person name="Baldrian P."/>
            <person name="Stursova M."/>
            <person name="Weitz H."/>
            <person name="Taylor A."/>
            <person name="Grigoriev I.V."/>
            <person name="Nagy L.G."/>
            <person name="Martin F."/>
            <person name="Kauserud H."/>
        </authorList>
    </citation>
    <scope>NUCLEOTIDE SEQUENCE</scope>
    <source>
        <strain evidence="2">CBHHK002</strain>
    </source>
</reference>
<feature type="non-terminal residue" evidence="2">
    <location>
        <position position="1"/>
    </location>
</feature>
<protein>
    <recommendedName>
        <fullName evidence="1">F-box domain-containing protein</fullName>
    </recommendedName>
</protein>
<dbReference type="Proteomes" id="UP001218218">
    <property type="component" value="Unassembled WGS sequence"/>
</dbReference>
<evidence type="ECO:0000313" key="2">
    <source>
        <dbReference type="EMBL" id="KAJ7304870.1"/>
    </source>
</evidence>
<dbReference type="InterPro" id="IPR036047">
    <property type="entry name" value="F-box-like_dom_sf"/>
</dbReference>
<gene>
    <name evidence="2" type="ORF">DFH08DRAFT_671386</name>
</gene>